<comment type="caution">
    <text evidence="2">The sequence shown here is derived from an EMBL/GenBank/DDBJ whole genome shotgun (WGS) entry which is preliminary data.</text>
</comment>
<feature type="transmembrane region" description="Helical" evidence="1">
    <location>
        <begin position="87"/>
        <end position="108"/>
    </location>
</feature>
<dbReference type="Proteomes" id="UP001202180">
    <property type="component" value="Unassembled WGS sequence"/>
</dbReference>
<feature type="transmembrane region" description="Helical" evidence="1">
    <location>
        <begin position="47"/>
        <end position="67"/>
    </location>
</feature>
<evidence type="ECO:0000256" key="1">
    <source>
        <dbReference type="SAM" id="Phobius"/>
    </source>
</evidence>
<proteinExistence type="predicted"/>
<evidence type="ECO:0008006" key="4">
    <source>
        <dbReference type="Google" id="ProtNLM"/>
    </source>
</evidence>
<dbReference type="EMBL" id="JALPRF010000008">
    <property type="protein sequence ID" value="MCK8495426.1"/>
    <property type="molecule type" value="Genomic_DNA"/>
</dbReference>
<sequence>MMYSVLLFLHSCWRWLVLISLVYAIYSAYTGFYRRQVFTTAINSLRHWTATIAHTQLLLGMALYVQSPVVKLSMGDNPDKWINEQLFFRYVHLAMMLVAVVLITIGSAKAKRAKDDAEKYRTMLTWFSWGLVILLMAIPWPFSPLASRPYIRSI</sequence>
<keyword evidence="1" id="KW-0812">Transmembrane</keyword>
<evidence type="ECO:0000313" key="2">
    <source>
        <dbReference type="EMBL" id="MCK8495426.1"/>
    </source>
</evidence>
<keyword evidence="1" id="KW-0472">Membrane</keyword>
<organism evidence="2 3">
    <name type="scientific">Spirosoma liriopis</name>
    <dbReference type="NCBI Taxonomy" id="2937440"/>
    <lineage>
        <taxon>Bacteria</taxon>
        <taxon>Pseudomonadati</taxon>
        <taxon>Bacteroidota</taxon>
        <taxon>Cytophagia</taxon>
        <taxon>Cytophagales</taxon>
        <taxon>Cytophagaceae</taxon>
        <taxon>Spirosoma</taxon>
    </lineage>
</organism>
<name>A0ABT0HTD5_9BACT</name>
<keyword evidence="1" id="KW-1133">Transmembrane helix</keyword>
<keyword evidence="3" id="KW-1185">Reference proteome</keyword>
<reference evidence="2 3" key="1">
    <citation type="submission" date="2022-04" db="EMBL/GenBank/DDBJ databases">
        <title>Spirosoma sp. strain RP8 genome sequencing and assembly.</title>
        <authorList>
            <person name="Jung Y."/>
        </authorList>
    </citation>
    <scope>NUCLEOTIDE SEQUENCE [LARGE SCALE GENOMIC DNA]</scope>
    <source>
        <strain evidence="2 3">RP8</strain>
    </source>
</reference>
<feature type="transmembrane region" description="Helical" evidence="1">
    <location>
        <begin position="120"/>
        <end position="142"/>
    </location>
</feature>
<dbReference type="RefSeq" id="WP_248480205.1">
    <property type="nucleotide sequence ID" value="NZ_JALPRF010000008.1"/>
</dbReference>
<feature type="transmembrane region" description="Helical" evidence="1">
    <location>
        <begin position="6"/>
        <end position="26"/>
    </location>
</feature>
<gene>
    <name evidence="2" type="ORF">M0L20_26410</name>
</gene>
<accession>A0ABT0HTD5</accession>
<protein>
    <recommendedName>
        <fullName evidence="4">Cytochrome B</fullName>
    </recommendedName>
</protein>
<evidence type="ECO:0000313" key="3">
    <source>
        <dbReference type="Proteomes" id="UP001202180"/>
    </source>
</evidence>